<dbReference type="EMBL" id="BSXT01002141">
    <property type="protein sequence ID" value="GMF47291.1"/>
    <property type="molecule type" value="Genomic_DNA"/>
</dbReference>
<protein>
    <submittedName>
        <fullName evidence="2">Unnamed protein product</fullName>
    </submittedName>
</protein>
<keyword evidence="3" id="KW-1185">Reference proteome</keyword>
<sequence length="203" mass="22645">MPKGLKHMRVKDLKLILDGILEFDILSEMEYDGVSREVKSILLNNRFDDHATLSECGLHDGDTLNLMTRLVGGFVPTRRFADVSDESILVMENFSPNASRWRTAGKGLNIEGICESQTCAAFGQRIIHPAYYTPFNLLKDNTAKCPICGTRVKPFTCGFYDCVWKFEGVKASDGLSIISPWKNASGHKYHCFDVAEKIGCVEG</sequence>
<dbReference type="Proteomes" id="UP001165121">
    <property type="component" value="Unassembled WGS sequence"/>
</dbReference>
<name>A0A9W6XWL0_9STRA</name>
<evidence type="ECO:0000259" key="1">
    <source>
        <dbReference type="PROSITE" id="PS50053"/>
    </source>
</evidence>
<dbReference type="InterPro" id="IPR029071">
    <property type="entry name" value="Ubiquitin-like_domsf"/>
</dbReference>
<dbReference type="SUPFAM" id="SSF54236">
    <property type="entry name" value="Ubiquitin-like"/>
    <property type="match status" value="1"/>
</dbReference>
<dbReference type="OrthoDB" id="428577at2759"/>
<dbReference type="AlphaFoldDB" id="A0A9W6XWL0"/>
<comment type="caution">
    <text evidence="2">The sequence shown here is derived from an EMBL/GenBank/DDBJ whole genome shotgun (WGS) entry which is preliminary data.</text>
</comment>
<evidence type="ECO:0000313" key="3">
    <source>
        <dbReference type="Proteomes" id="UP001165121"/>
    </source>
</evidence>
<dbReference type="PROSITE" id="PS50053">
    <property type="entry name" value="UBIQUITIN_2"/>
    <property type="match status" value="1"/>
</dbReference>
<evidence type="ECO:0000313" key="2">
    <source>
        <dbReference type="EMBL" id="GMF47291.1"/>
    </source>
</evidence>
<accession>A0A9W6XWL0</accession>
<proteinExistence type="predicted"/>
<reference evidence="2" key="1">
    <citation type="submission" date="2023-04" db="EMBL/GenBank/DDBJ databases">
        <title>Phytophthora fragariaefolia NBRC 109709.</title>
        <authorList>
            <person name="Ichikawa N."/>
            <person name="Sato H."/>
            <person name="Tonouchi N."/>
        </authorList>
    </citation>
    <scope>NUCLEOTIDE SEQUENCE</scope>
    <source>
        <strain evidence="2">NBRC 109709</strain>
    </source>
</reference>
<organism evidence="2 3">
    <name type="scientific">Phytophthora fragariaefolia</name>
    <dbReference type="NCBI Taxonomy" id="1490495"/>
    <lineage>
        <taxon>Eukaryota</taxon>
        <taxon>Sar</taxon>
        <taxon>Stramenopiles</taxon>
        <taxon>Oomycota</taxon>
        <taxon>Peronosporomycetes</taxon>
        <taxon>Peronosporales</taxon>
        <taxon>Peronosporaceae</taxon>
        <taxon>Phytophthora</taxon>
    </lineage>
</organism>
<feature type="domain" description="Ubiquitin-like" evidence="1">
    <location>
        <begin position="10"/>
        <end position="73"/>
    </location>
</feature>
<gene>
    <name evidence="2" type="ORF">Pfra01_001777700</name>
</gene>
<dbReference type="InterPro" id="IPR000626">
    <property type="entry name" value="Ubiquitin-like_dom"/>
</dbReference>